<feature type="region of interest" description="Disordered" evidence="2">
    <location>
        <begin position="519"/>
        <end position="546"/>
    </location>
</feature>
<gene>
    <name evidence="3" type="ORF">ECRASSUSDP1_LOCUS3754</name>
</gene>
<dbReference type="AlphaFoldDB" id="A0AAD1X9A1"/>
<name>A0AAD1X9A1_EUPCR</name>
<dbReference type="EMBL" id="CAMPGE010003593">
    <property type="protein sequence ID" value="CAI2362431.1"/>
    <property type="molecule type" value="Genomic_DNA"/>
</dbReference>
<dbReference type="PROSITE" id="PS50096">
    <property type="entry name" value="IQ"/>
    <property type="match status" value="1"/>
</dbReference>
<feature type="region of interest" description="Disordered" evidence="2">
    <location>
        <begin position="560"/>
        <end position="597"/>
    </location>
</feature>
<dbReference type="Proteomes" id="UP001295684">
    <property type="component" value="Unassembled WGS sequence"/>
</dbReference>
<evidence type="ECO:0000256" key="2">
    <source>
        <dbReference type="SAM" id="MobiDB-lite"/>
    </source>
</evidence>
<protein>
    <submittedName>
        <fullName evidence="3">Uncharacterized protein</fullName>
    </submittedName>
</protein>
<proteinExistence type="predicted"/>
<organism evidence="3 4">
    <name type="scientific">Euplotes crassus</name>
    <dbReference type="NCBI Taxonomy" id="5936"/>
    <lineage>
        <taxon>Eukaryota</taxon>
        <taxon>Sar</taxon>
        <taxon>Alveolata</taxon>
        <taxon>Ciliophora</taxon>
        <taxon>Intramacronucleata</taxon>
        <taxon>Spirotrichea</taxon>
        <taxon>Hypotrichia</taxon>
        <taxon>Euplotida</taxon>
        <taxon>Euplotidae</taxon>
        <taxon>Moneuplotes</taxon>
    </lineage>
</organism>
<sequence>MSDYDDDFEEYNDTINDRTSKGKTKKAPKDNNDSSYENTFARDKTLGIKPKEYKPTHVKTVQPPSTIKRKSSKGLAKQGGIYSSTPNLGNDRMSAKKSLLGDTHIRTSGKLQNFGLTKKAQQSIKPSKGVMISQLEKLMEDAKTQIEGFQKQQENAENSNLDERLELSLKENKYLQDTLLGMNSTVNQLFSSQLNNIKRYPQTERIKSPPKSAQMRYRTKEVENAQKALDNMMIEYEKLSRRMEVVKDPNYFSNLHTELANIDKQMKELEKENKDLKQEQKRREKEMEKMIAQGAPDTMFQINELQNKVTITKDQLKEEQKQSAEIDALIQSVEEKEKDLKEKEEKLRAEGASLGINFDTTVDETKKQINNDLQNKRDTYQKHLGIAENATKVMKKKLKTMSKVNKTKLKELEKQKEDYERELELKTQQVKEKNEEIAELMTKNKDLQKVRKKDSNQYLVHEKNQNGYDAVEKAIQNQNEKETAAAILIQKWVRIMLARLYVRKLRIAQDRREAERELEEEYDSQGESIIQKKQNTPKRLNQRKDAPVIITKKESFEKPILLDTPINPPNKDTKRENLKKVISKPQLGKKKITSKPF</sequence>
<comment type="caution">
    <text evidence="3">The sequence shown here is derived from an EMBL/GenBank/DDBJ whole genome shotgun (WGS) entry which is preliminary data.</text>
</comment>
<reference evidence="3" key="1">
    <citation type="submission" date="2023-07" db="EMBL/GenBank/DDBJ databases">
        <authorList>
            <consortium name="AG Swart"/>
            <person name="Singh M."/>
            <person name="Singh A."/>
            <person name="Seah K."/>
            <person name="Emmerich C."/>
        </authorList>
    </citation>
    <scope>NUCLEOTIDE SEQUENCE</scope>
    <source>
        <strain evidence="3">DP1</strain>
    </source>
</reference>
<keyword evidence="4" id="KW-1185">Reference proteome</keyword>
<keyword evidence="1" id="KW-0175">Coiled coil</keyword>
<evidence type="ECO:0000313" key="4">
    <source>
        <dbReference type="Proteomes" id="UP001295684"/>
    </source>
</evidence>
<feature type="compositionally biased region" description="Basic residues" evidence="2">
    <location>
        <begin position="587"/>
        <end position="597"/>
    </location>
</feature>
<accession>A0AAD1X9A1</accession>
<feature type="coiled-coil region" evidence="1">
    <location>
        <begin position="222"/>
        <end position="450"/>
    </location>
</feature>
<feature type="compositionally biased region" description="Polar residues" evidence="2">
    <location>
        <begin position="525"/>
        <end position="539"/>
    </location>
</feature>
<feature type="coiled-coil region" evidence="1">
    <location>
        <begin position="132"/>
        <end position="171"/>
    </location>
</feature>
<evidence type="ECO:0000256" key="1">
    <source>
        <dbReference type="SAM" id="Coils"/>
    </source>
</evidence>
<feature type="compositionally biased region" description="Acidic residues" evidence="2">
    <location>
        <begin position="1"/>
        <end position="12"/>
    </location>
</feature>
<feature type="compositionally biased region" description="Basic and acidic residues" evidence="2">
    <location>
        <begin position="40"/>
        <end position="55"/>
    </location>
</feature>
<evidence type="ECO:0000313" key="3">
    <source>
        <dbReference type="EMBL" id="CAI2362431.1"/>
    </source>
</evidence>
<feature type="region of interest" description="Disordered" evidence="2">
    <location>
        <begin position="1"/>
        <end position="94"/>
    </location>
</feature>